<reference evidence="3 4" key="1">
    <citation type="submission" date="2015-07" db="EMBL/GenBank/DDBJ databases">
        <title>Complete genome sequence of Mycobacterium goodii X7B, a facultative thermophilic biodesulfurizing bacterium.</title>
        <authorList>
            <person name="Yu B."/>
            <person name="Li F."/>
            <person name="Xu P."/>
        </authorList>
    </citation>
    <scope>NUCLEOTIDE SEQUENCE [LARGE SCALE GENOMIC DNA]</scope>
    <source>
        <strain evidence="3 4">X7B</strain>
    </source>
</reference>
<organism evidence="3 4">
    <name type="scientific">Mycolicibacterium goodii</name>
    <name type="common">Mycobacterium goodii</name>
    <dbReference type="NCBI Taxonomy" id="134601"/>
    <lineage>
        <taxon>Bacteria</taxon>
        <taxon>Bacillati</taxon>
        <taxon>Actinomycetota</taxon>
        <taxon>Actinomycetes</taxon>
        <taxon>Mycobacteriales</taxon>
        <taxon>Mycobacteriaceae</taxon>
        <taxon>Mycolicibacterium</taxon>
    </lineage>
</organism>
<name>A0A0K0X8J0_MYCGD</name>
<dbReference type="InterPro" id="IPR010839">
    <property type="entry name" value="AtuA_N"/>
</dbReference>
<gene>
    <name evidence="3" type="ORF">AFA91_19375</name>
</gene>
<dbReference type="RefSeq" id="WP_049746126.1">
    <property type="nucleotide sequence ID" value="NZ_CP012150.1"/>
</dbReference>
<dbReference type="PATRIC" id="fig|134601.6.peg.4009"/>
<dbReference type="Proteomes" id="UP000062255">
    <property type="component" value="Chromosome"/>
</dbReference>
<evidence type="ECO:0000259" key="2">
    <source>
        <dbReference type="Pfam" id="PF23544"/>
    </source>
</evidence>
<dbReference type="InterPro" id="IPR056362">
    <property type="entry name" value="AtuA-like_ferredoxin_dom"/>
</dbReference>
<dbReference type="PANTHER" id="PTHR47585:SF1">
    <property type="entry name" value="DUF1446 DOMAIN-CONTAINING PROTEIN"/>
    <property type="match status" value="1"/>
</dbReference>
<dbReference type="EMBL" id="CP012150">
    <property type="protein sequence ID" value="AKS33696.1"/>
    <property type="molecule type" value="Genomic_DNA"/>
</dbReference>
<evidence type="ECO:0000313" key="3">
    <source>
        <dbReference type="EMBL" id="AKS33696.1"/>
    </source>
</evidence>
<dbReference type="AlphaFoldDB" id="A0A0K0X8J0"/>
<dbReference type="OrthoDB" id="3959640at2"/>
<dbReference type="PANTHER" id="PTHR47585">
    <property type="match status" value="1"/>
</dbReference>
<dbReference type="KEGG" id="mgo:AFA91_19375"/>
<dbReference type="Pfam" id="PF07287">
    <property type="entry name" value="AtuA"/>
    <property type="match status" value="1"/>
</dbReference>
<protein>
    <submittedName>
        <fullName evidence="3">Exopolyphosphatase</fullName>
    </submittedName>
</protein>
<evidence type="ECO:0000259" key="1">
    <source>
        <dbReference type="Pfam" id="PF07287"/>
    </source>
</evidence>
<accession>A0A0K0X8J0</accession>
<sequence>MGSLRIANCSGFYGDRISAAREMVTGGDIDVLTGDYLAELTMFLLWKARSAGRPGYAVTFLRQMEEVLGTCLDRGIKVVTNAGGLDPGRLADDLRAVAQRLGLSPNIAYINGDDLMGRLPALQAGGVDFRNLDTGKLLSEADVPPVTANAYLGGRGVAYALSQGAEIVICPRITDASLVVGPCMWRFGWGDDEYDKLAGAVAAGHVIECGAQATGGNYAFFAEIENLGTPGFPIAEMAPDGSAVITKHAHTGGLVSVGTVTAQLVYEIGDNHYLNPDVTLELDSIHLTQEGPDRVRLSGTRGLPPPPTLKVAVTCEGLHRQSMTFAIPGEDVELKAQWACRGMLETLGGADQFDDVDFRVVRHDQPGSVINELSVAKLVATFSARDPSVLGRRIFDAATGLALSSYPGIYFQDERQQRPTQSGVNWPCLVPAHLVTERVILDDGTEHEIPDRIPVETGPATHSALRTGSVNGRVIGPTARVSLGTVFGARSGDKGANANVGLWARNAEAYRWLEHDFTVAAFRQVLPEADGLEITRTALPNLKAVNFVVHGLLGEGAASGSRFDPQAKGLAEFIRSRFVELPVALLKAGDRSDGTAEAMR</sequence>
<proteinExistence type="predicted"/>
<dbReference type="STRING" id="134601.AFA91_19375"/>
<feature type="domain" description="AtuA-like ferredoxin-fold" evidence="2">
    <location>
        <begin position="483"/>
        <end position="576"/>
    </location>
</feature>
<evidence type="ECO:0000313" key="4">
    <source>
        <dbReference type="Proteomes" id="UP000062255"/>
    </source>
</evidence>
<dbReference type="Pfam" id="PF23544">
    <property type="entry name" value="AtuA_ferredoxin"/>
    <property type="match status" value="1"/>
</dbReference>
<feature type="domain" description="Acyclic terpene utilisation N-terminal" evidence="1">
    <location>
        <begin position="4"/>
        <end position="439"/>
    </location>
</feature>